<dbReference type="InterPro" id="IPR004125">
    <property type="entry name" value="Signal_recog_particle_SRP54_M"/>
</dbReference>
<dbReference type="CDD" id="cd18539">
    <property type="entry name" value="SRP_G"/>
    <property type="match status" value="1"/>
</dbReference>
<dbReference type="InterPro" id="IPR022941">
    <property type="entry name" value="SRP54"/>
</dbReference>
<dbReference type="PATRIC" id="fig|1208918.3.peg.78"/>
<sequence>MLDNLTKRFSKIIKKIKGEARLTETNTSDMLREIRIALLEADVSFVVVKDFIDSIKKKCLGVEVVDSLNPGQVLVSIVHKELVRAIGGDFGEYSTEISLDSKPPAIILMVGLQGVGKTTTAGKLAYWFKNGHHVRNGKLTGKKKVLLVSTDIYRPAAIEQLNIIANQIEVDFFDVKTSLKPCDIAIEALDYSRRHYYDIVIFDTAGRLGIDDFMMNEIKSLHKIVSPIETLFIVDSMQGQDAINTAKAFSEVVPITGIILTKLDGDSRGGVALSVSKVTGRPLKLVGVSEKINGLELFHPDRMASRILGMGDILSLVEQAQKNIDFNDNNRTINLLKSKDKFDFNDFYEQISQMKKIGSMSDLLDKLPEGLQIPSRALGSNNPDKMIIKTEAIINSMTLLERSKPDIIKSSRKRRISKGSGTTVQDVNNLIKQLDQMQSIVKKIKKNGFGKIFRSITGVNNFFK</sequence>
<evidence type="ECO:0000256" key="10">
    <source>
        <dbReference type="HAMAP-Rule" id="MF_00306"/>
    </source>
</evidence>
<evidence type="ECO:0000256" key="6">
    <source>
        <dbReference type="ARBA" id="ARBA00023134"/>
    </source>
</evidence>
<dbReference type="InterPro" id="IPR042101">
    <property type="entry name" value="SRP54_N_sf"/>
</dbReference>
<dbReference type="PANTHER" id="PTHR11564:SF5">
    <property type="entry name" value="SIGNAL RECOGNITION PARTICLE SUBUNIT SRP54"/>
    <property type="match status" value="1"/>
</dbReference>
<evidence type="ECO:0000256" key="4">
    <source>
        <dbReference type="ARBA" id="ARBA00022801"/>
    </source>
</evidence>
<dbReference type="InterPro" id="IPR027417">
    <property type="entry name" value="P-loop_NTPase"/>
</dbReference>
<dbReference type="EC" id="3.6.5.4" evidence="10"/>
<dbReference type="SUPFAM" id="SSF52540">
    <property type="entry name" value="P-loop containing nucleoside triphosphate hydrolases"/>
    <property type="match status" value="1"/>
</dbReference>
<dbReference type="PROSITE" id="PS00300">
    <property type="entry name" value="SRP54"/>
    <property type="match status" value="1"/>
</dbReference>
<dbReference type="InterPro" id="IPR036891">
    <property type="entry name" value="Signal_recog_part_SRP54_M_sf"/>
</dbReference>
<keyword evidence="4 10" id="KW-0378">Hydrolase</keyword>
<dbReference type="InterPro" id="IPR013822">
    <property type="entry name" value="Signal_recog_particl_SRP54_hlx"/>
</dbReference>
<dbReference type="InterPro" id="IPR003593">
    <property type="entry name" value="AAA+_ATPase"/>
</dbReference>
<dbReference type="Pfam" id="PF00448">
    <property type="entry name" value="SRP54"/>
    <property type="match status" value="1"/>
</dbReference>
<dbReference type="Pfam" id="PF02881">
    <property type="entry name" value="SRP54_N"/>
    <property type="match status" value="1"/>
</dbReference>
<proteinExistence type="inferred from homology"/>
<keyword evidence="5 10" id="KW-0694">RNA-binding</keyword>
<evidence type="ECO:0000256" key="5">
    <source>
        <dbReference type="ARBA" id="ARBA00022884"/>
    </source>
</evidence>
<dbReference type="GO" id="GO:0048500">
    <property type="term" value="C:signal recognition particle"/>
    <property type="evidence" value="ECO:0007669"/>
    <property type="project" value="UniProtKB-UniRule"/>
</dbReference>
<dbReference type="GO" id="GO:0008312">
    <property type="term" value="F:7S RNA binding"/>
    <property type="evidence" value="ECO:0007669"/>
    <property type="project" value="InterPro"/>
</dbReference>
<dbReference type="Gene3D" id="1.10.260.30">
    <property type="entry name" value="Signal recognition particle, SRP54 subunit, M-domain"/>
    <property type="match status" value="1"/>
</dbReference>
<dbReference type="InterPro" id="IPR036225">
    <property type="entry name" value="SRP/SRP_N"/>
</dbReference>
<dbReference type="Pfam" id="PF02978">
    <property type="entry name" value="SRP_SPB"/>
    <property type="match status" value="1"/>
</dbReference>
<dbReference type="GO" id="GO:0006614">
    <property type="term" value="P:SRP-dependent cotranslational protein targeting to membrane"/>
    <property type="evidence" value="ECO:0007669"/>
    <property type="project" value="InterPro"/>
</dbReference>
<evidence type="ECO:0000259" key="11">
    <source>
        <dbReference type="PROSITE" id="PS00300"/>
    </source>
</evidence>
<dbReference type="KEGG" id="kct:CDEE_0301"/>
<dbReference type="SMART" id="SM00963">
    <property type="entry name" value="SRP54_N"/>
    <property type="match status" value="1"/>
</dbReference>
<keyword evidence="3 10" id="KW-0547">Nucleotide-binding</keyword>
<dbReference type="AlphaFoldDB" id="M1LNW8"/>
<dbReference type="NCBIfam" id="TIGR00959">
    <property type="entry name" value="ffh"/>
    <property type="match status" value="1"/>
</dbReference>
<dbReference type="EMBL" id="CP003804">
    <property type="protein sequence ID" value="AGF47382.1"/>
    <property type="molecule type" value="Genomic_DNA"/>
</dbReference>
<feature type="binding site" evidence="10">
    <location>
        <begin position="203"/>
        <end position="207"/>
    </location>
    <ligand>
        <name>GTP</name>
        <dbReference type="ChEBI" id="CHEBI:37565"/>
    </ligand>
</feature>
<evidence type="ECO:0000313" key="12">
    <source>
        <dbReference type="EMBL" id="AGF47382.1"/>
    </source>
</evidence>
<feature type="binding site" evidence="10">
    <location>
        <begin position="111"/>
        <end position="118"/>
    </location>
    <ligand>
        <name>GTP</name>
        <dbReference type="ChEBI" id="CHEBI:37565"/>
    </ligand>
</feature>
<evidence type="ECO:0000256" key="2">
    <source>
        <dbReference type="ARBA" id="ARBA00022490"/>
    </source>
</evidence>
<dbReference type="RefSeq" id="WP_015238924.1">
    <property type="nucleotide sequence ID" value="NC_020283.1"/>
</dbReference>
<dbReference type="eggNOG" id="COG0541">
    <property type="taxonomic scope" value="Bacteria"/>
</dbReference>
<feature type="domain" description="SRP54-type proteins GTP-binding" evidence="11">
    <location>
        <begin position="282"/>
        <end position="295"/>
    </location>
</feature>
<dbReference type="SUPFAM" id="SSF47364">
    <property type="entry name" value="Domain of the SRP/SRP receptor G-proteins"/>
    <property type="match status" value="1"/>
</dbReference>
<dbReference type="STRING" id="1208918.CDEE_0301"/>
<dbReference type="HAMAP" id="MF_00306">
    <property type="entry name" value="SRP54"/>
    <property type="match status" value="1"/>
</dbReference>
<name>M1LNW8_9PROT</name>
<dbReference type="SUPFAM" id="SSF47446">
    <property type="entry name" value="Signal peptide-binding domain"/>
    <property type="match status" value="1"/>
</dbReference>
<organism evidence="12 13">
    <name type="scientific">Candidatus Kinetoplastidibacterium crithidiae TCC036E</name>
    <dbReference type="NCBI Taxonomy" id="1208918"/>
    <lineage>
        <taxon>Bacteria</taxon>
        <taxon>Pseudomonadati</taxon>
        <taxon>Pseudomonadota</taxon>
        <taxon>Betaproteobacteria</taxon>
        <taxon>Candidatus Kinetoplastidibacterium</taxon>
    </lineage>
</organism>
<evidence type="ECO:0000256" key="3">
    <source>
        <dbReference type="ARBA" id="ARBA00022741"/>
    </source>
</evidence>
<evidence type="ECO:0000256" key="9">
    <source>
        <dbReference type="ARBA" id="ARBA00048027"/>
    </source>
</evidence>
<comment type="subcellular location">
    <subcellularLocation>
        <location evidence="10">Cytoplasm</location>
    </subcellularLocation>
    <text evidence="10">The SRP-RNC complex is targeted to the cytoplasmic membrane.</text>
</comment>
<evidence type="ECO:0000256" key="1">
    <source>
        <dbReference type="ARBA" id="ARBA00005450"/>
    </source>
</evidence>
<protein>
    <recommendedName>
        <fullName evidence="10">Signal recognition particle protein</fullName>
        <ecNumber evidence="10">3.6.5.4</ecNumber>
    </recommendedName>
    <alternativeName>
        <fullName evidence="10">Fifty-four homolog</fullName>
    </alternativeName>
</protein>
<evidence type="ECO:0000256" key="7">
    <source>
        <dbReference type="ARBA" id="ARBA00023135"/>
    </source>
</evidence>
<keyword evidence="6 10" id="KW-0342">GTP-binding</keyword>
<comment type="subunit">
    <text evidence="10">Part of the signal recognition particle protein translocation system, which is composed of SRP and FtsY. SRP is a ribonucleoprotein composed of Ffh and a 4.5S RNA molecule.</text>
</comment>
<dbReference type="SMART" id="SM00962">
    <property type="entry name" value="SRP54"/>
    <property type="match status" value="1"/>
</dbReference>
<dbReference type="InterPro" id="IPR004780">
    <property type="entry name" value="SRP"/>
</dbReference>
<dbReference type="PANTHER" id="PTHR11564">
    <property type="entry name" value="SIGNAL RECOGNITION PARTICLE 54K PROTEIN SRP54"/>
    <property type="match status" value="1"/>
</dbReference>
<dbReference type="Proteomes" id="UP000011686">
    <property type="component" value="Chromosome"/>
</dbReference>
<dbReference type="SMART" id="SM00382">
    <property type="entry name" value="AAA"/>
    <property type="match status" value="1"/>
</dbReference>
<dbReference type="InterPro" id="IPR000897">
    <property type="entry name" value="SRP54_GTPase_dom"/>
</dbReference>
<dbReference type="Gene3D" id="3.40.50.300">
    <property type="entry name" value="P-loop containing nucleotide triphosphate hydrolases"/>
    <property type="match status" value="1"/>
</dbReference>
<keyword evidence="7 10" id="KW-0733">Signal recognition particle</keyword>
<evidence type="ECO:0000256" key="8">
    <source>
        <dbReference type="ARBA" id="ARBA00023274"/>
    </source>
</evidence>
<keyword evidence="8 10" id="KW-0687">Ribonucleoprotein</keyword>
<comment type="catalytic activity">
    <reaction evidence="9 10">
        <text>GTP + H2O = GDP + phosphate + H(+)</text>
        <dbReference type="Rhea" id="RHEA:19669"/>
        <dbReference type="ChEBI" id="CHEBI:15377"/>
        <dbReference type="ChEBI" id="CHEBI:15378"/>
        <dbReference type="ChEBI" id="CHEBI:37565"/>
        <dbReference type="ChEBI" id="CHEBI:43474"/>
        <dbReference type="ChEBI" id="CHEBI:58189"/>
        <dbReference type="EC" id="3.6.5.4"/>
    </reaction>
</comment>
<keyword evidence="13" id="KW-1185">Reference proteome</keyword>
<dbReference type="GO" id="GO:0005525">
    <property type="term" value="F:GTP binding"/>
    <property type="evidence" value="ECO:0007669"/>
    <property type="project" value="UniProtKB-UniRule"/>
</dbReference>
<reference evidence="12 13" key="1">
    <citation type="journal article" date="2013" name="Genome Biol. Evol.">
        <title>Genome evolution and phylogenomic analysis of candidatus kinetoplastibacterium, the betaproteobacterial endosymbionts of strigomonas and angomonas.</title>
        <authorList>
            <person name="Alves J.M."/>
            <person name="Serrano M.G."/>
            <person name="Maia da Silva F."/>
            <person name="Voegtly L.J."/>
            <person name="Matveyev A.V."/>
            <person name="Teixeira M.M."/>
            <person name="Camargo E.P."/>
            <person name="Buck G.A."/>
        </authorList>
    </citation>
    <scope>NUCLEOTIDE SEQUENCE [LARGE SCALE GENOMIC DNA]</scope>
    <source>
        <strain evidence="12 13">TCC036E</strain>
    </source>
</reference>
<accession>M1LNW8</accession>
<gene>
    <name evidence="10" type="primary">ffh</name>
    <name evidence="12" type="ORF">CDEE_0301</name>
</gene>
<comment type="similarity">
    <text evidence="1 10">Belongs to the GTP-binding SRP family. SRP54 subfamily.</text>
</comment>
<comment type="function">
    <text evidence="10">Involved in targeting and insertion of nascent membrane proteins into the cytoplasmic membrane. Binds to the hydrophobic signal sequence of the ribosome-nascent chain (RNC) as it emerges from the ribosomes. The SRP-RNC complex is then targeted to the cytoplasmic membrane where it interacts with the SRP receptor FtsY. Interaction with FtsY leads to the transfer of the RNC complex to the Sec translocase for insertion into the membrane, the hydrolysis of GTP by both Ffh and FtsY, and the dissociation of the SRP-FtsY complex into the individual components.</text>
</comment>
<dbReference type="GO" id="GO:0003924">
    <property type="term" value="F:GTPase activity"/>
    <property type="evidence" value="ECO:0007669"/>
    <property type="project" value="UniProtKB-UniRule"/>
</dbReference>
<evidence type="ECO:0000313" key="13">
    <source>
        <dbReference type="Proteomes" id="UP000011686"/>
    </source>
</evidence>
<comment type="domain">
    <text evidence="10">Composed of three domains: the N-terminal N domain, which is responsible for interactions with the ribosome, the central G domain, which binds GTP, and the C-terminal M domain, which binds the RNA and the signal sequence of the RNC.</text>
</comment>
<dbReference type="HOGENOM" id="CLU_009301_6_0_4"/>
<keyword evidence="2 10" id="KW-0963">Cytoplasm</keyword>
<dbReference type="Gene3D" id="1.20.120.140">
    <property type="entry name" value="Signal recognition particle SRP54, nucleotide-binding domain"/>
    <property type="match status" value="1"/>
</dbReference>
<feature type="binding site" evidence="10">
    <location>
        <begin position="261"/>
        <end position="264"/>
    </location>
    <ligand>
        <name>GTP</name>
        <dbReference type="ChEBI" id="CHEBI:37565"/>
    </ligand>
</feature>